<dbReference type="Proteomes" id="UP001515500">
    <property type="component" value="Chromosome 15"/>
</dbReference>
<gene>
    <name evidence="3" type="primary">LOC120278005</name>
</gene>
<proteinExistence type="predicted"/>
<dbReference type="RefSeq" id="XP_039140824.1">
    <property type="nucleotide sequence ID" value="XM_039284890.1"/>
</dbReference>
<feature type="domain" description="Isopenicillin N synthase-like Fe(2+) 2OG dioxygenase" evidence="1">
    <location>
        <begin position="93"/>
        <end position="172"/>
    </location>
</feature>
<evidence type="ECO:0000313" key="2">
    <source>
        <dbReference type="Proteomes" id="UP001515500"/>
    </source>
</evidence>
<evidence type="ECO:0000259" key="1">
    <source>
        <dbReference type="Pfam" id="PF03171"/>
    </source>
</evidence>
<dbReference type="PANTHER" id="PTHR47990">
    <property type="entry name" value="2-OXOGLUTARATE (2OG) AND FE(II)-DEPENDENT OXYGENASE SUPERFAMILY PROTEIN-RELATED"/>
    <property type="match status" value="1"/>
</dbReference>
<dbReference type="Pfam" id="PF03171">
    <property type="entry name" value="2OG-FeII_Oxy"/>
    <property type="match status" value="1"/>
</dbReference>
<organism evidence="2 3">
    <name type="scientific">Dioscorea cayennensis subsp. rotundata</name>
    <name type="common">White Guinea yam</name>
    <name type="synonym">Dioscorea rotundata</name>
    <dbReference type="NCBI Taxonomy" id="55577"/>
    <lineage>
        <taxon>Eukaryota</taxon>
        <taxon>Viridiplantae</taxon>
        <taxon>Streptophyta</taxon>
        <taxon>Embryophyta</taxon>
        <taxon>Tracheophyta</taxon>
        <taxon>Spermatophyta</taxon>
        <taxon>Magnoliopsida</taxon>
        <taxon>Liliopsida</taxon>
        <taxon>Dioscoreales</taxon>
        <taxon>Dioscoreaceae</taxon>
        <taxon>Dioscorea</taxon>
    </lineage>
</organism>
<accession>A0AB40CLH8</accession>
<dbReference type="GeneID" id="120278005"/>
<dbReference type="InterPro" id="IPR044861">
    <property type="entry name" value="IPNS-like_FE2OG_OXY"/>
</dbReference>
<name>A0AB40CLH8_DIOCR</name>
<dbReference type="Gene3D" id="2.60.120.330">
    <property type="entry name" value="B-lactam Antibiotic, Isopenicillin N Synthase, Chain"/>
    <property type="match status" value="1"/>
</dbReference>
<reference evidence="3" key="1">
    <citation type="submission" date="2025-08" db="UniProtKB">
        <authorList>
            <consortium name="RefSeq"/>
        </authorList>
    </citation>
    <scope>IDENTIFICATION</scope>
</reference>
<dbReference type="InterPro" id="IPR050231">
    <property type="entry name" value="Iron_ascorbate_oxido_reductase"/>
</dbReference>
<dbReference type="SUPFAM" id="SSF51197">
    <property type="entry name" value="Clavaminate synthase-like"/>
    <property type="match status" value="1"/>
</dbReference>
<protein>
    <submittedName>
        <fullName evidence="3">2-oxoglutarate-dependent dioxygenase AOP3-like</fullName>
    </submittedName>
</protein>
<dbReference type="AlphaFoldDB" id="A0AB40CLH8"/>
<sequence>MESMAVFDATADGFHSFTNLMWPQGHPYFCETMQCYVEKLMELDQIIHRMIMKKFGVEKHYDNLMKHTKNDLRMSSYDCTGRNEDEKYQQAEQEKPILFPIHTDPNLLTIILQDQVGVEVQIKSGEWVRPSLSSFVVFPSESYEAWTNGRLEATKHRVVNSGNGQIRYSAILASTPVDGFDIQTPQELIDEEHPALYKPFEFSKLFHFRFTEAGKNADSVVKAFCGIQESKCE</sequence>
<dbReference type="InterPro" id="IPR027443">
    <property type="entry name" value="IPNS-like_sf"/>
</dbReference>
<keyword evidence="2" id="KW-1185">Reference proteome</keyword>
<evidence type="ECO:0000313" key="3">
    <source>
        <dbReference type="RefSeq" id="XP_039140824.1"/>
    </source>
</evidence>